<dbReference type="PANTHER" id="PTHR30572:SF4">
    <property type="entry name" value="ABC TRANSPORTER PERMEASE YTRF"/>
    <property type="match status" value="1"/>
</dbReference>
<dbReference type="Pfam" id="PF02687">
    <property type="entry name" value="FtsX"/>
    <property type="match status" value="1"/>
</dbReference>
<gene>
    <name evidence="10" type="ORF">GCM10010468_44410</name>
</gene>
<keyword evidence="11" id="KW-1185">Reference proteome</keyword>
<feature type="transmembrane region" description="Helical" evidence="7">
    <location>
        <begin position="330"/>
        <end position="356"/>
    </location>
</feature>
<proteinExistence type="inferred from homology"/>
<evidence type="ECO:0000256" key="1">
    <source>
        <dbReference type="ARBA" id="ARBA00004651"/>
    </source>
</evidence>
<organism evidence="10 11">
    <name type="scientific">Actinocorallia longicatena</name>
    <dbReference type="NCBI Taxonomy" id="111803"/>
    <lineage>
        <taxon>Bacteria</taxon>
        <taxon>Bacillati</taxon>
        <taxon>Actinomycetota</taxon>
        <taxon>Actinomycetes</taxon>
        <taxon>Streptosporangiales</taxon>
        <taxon>Thermomonosporaceae</taxon>
        <taxon>Actinocorallia</taxon>
    </lineage>
</organism>
<protein>
    <recommendedName>
        <fullName evidence="12">ABC transporter permease</fullName>
    </recommendedName>
</protein>
<feature type="transmembrane region" description="Helical" evidence="7">
    <location>
        <begin position="21"/>
        <end position="44"/>
    </location>
</feature>
<comment type="similarity">
    <text evidence="6">Belongs to the ABC-4 integral membrane protein family.</text>
</comment>
<evidence type="ECO:0008006" key="12">
    <source>
        <dbReference type="Google" id="ProtNLM"/>
    </source>
</evidence>
<dbReference type="Pfam" id="PF12704">
    <property type="entry name" value="MacB_PCD"/>
    <property type="match status" value="1"/>
</dbReference>
<evidence type="ECO:0000256" key="6">
    <source>
        <dbReference type="ARBA" id="ARBA00038076"/>
    </source>
</evidence>
<evidence type="ECO:0000256" key="3">
    <source>
        <dbReference type="ARBA" id="ARBA00022692"/>
    </source>
</evidence>
<feature type="transmembrane region" description="Helical" evidence="7">
    <location>
        <begin position="386"/>
        <end position="407"/>
    </location>
</feature>
<keyword evidence="2" id="KW-1003">Cell membrane</keyword>
<feature type="domain" description="ABC3 transporter permease C-terminal" evidence="8">
    <location>
        <begin position="290"/>
        <end position="410"/>
    </location>
</feature>
<reference evidence="11" key="1">
    <citation type="journal article" date="2019" name="Int. J. Syst. Evol. Microbiol.">
        <title>The Global Catalogue of Microorganisms (GCM) 10K type strain sequencing project: providing services to taxonomists for standard genome sequencing and annotation.</title>
        <authorList>
            <consortium name="The Broad Institute Genomics Platform"/>
            <consortium name="The Broad Institute Genome Sequencing Center for Infectious Disease"/>
            <person name="Wu L."/>
            <person name="Ma J."/>
        </authorList>
    </citation>
    <scope>NUCLEOTIDE SEQUENCE [LARGE SCALE GENOMIC DNA]</scope>
    <source>
        <strain evidence="11">JCM 9377</strain>
    </source>
</reference>
<name>A0ABP6QCJ5_9ACTN</name>
<evidence type="ECO:0000256" key="4">
    <source>
        <dbReference type="ARBA" id="ARBA00022989"/>
    </source>
</evidence>
<dbReference type="InterPro" id="IPR003838">
    <property type="entry name" value="ABC3_permease_C"/>
</dbReference>
<keyword evidence="4 7" id="KW-1133">Transmembrane helix</keyword>
<keyword evidence="3 7" id="KW-0812">Transmembrane</keyword>
<keyword evidence="5 7" id="KW-0472">Membrane</keyword>
<evidence type="ECO:0000256" key="7">
    <source>
        <dbReference type="SAM" id="Phobius"/>
    </source>
</evidence>
<accession>A0ABP6QCJ5</accession>
<evidence type="ECO:0000259" key="9">
    <source>
        <dbReference type="Pfam" id="PF12704"/>
    </source>
</evidence>
<sequence length="417" mass="44618">MPIWGMVLSALAEIRVGKIRVILSGFCVACLVATVTLVTAVAGLTQQAAQKYFEQQTGRPGTLQMYVGFGGDDNGPKPADPRGLADMREGLKRYDILFSALSTSEEGQVRVPGGRVFRGASNEGPPAFQFVGSDSALSRIRNLKLIGGRWLSPTDDRRLEPSLVVTKGFLAKTGIPRTSALGSPVELAAGNLWVKGRIVGVLDIGEEAVTDFNGQIPQVYLPFAAMTRLGMPMQNTQFVLRVPPERAKQVSARLRADAKSWTGVTDMGIDRQYGDFGVISGKLRLLMYGVAVAMLALGSLPVLVLGIFAVRQRRSEFGVHRCFGATGSDLFLTVLLEALITCSVAGLAGVLGAFLISGKVTDLVLRRQYFGGTAIDTSFPWEAAQLGLGVAVCVGVFTGLIPAWRAMQRSVIRAIRA</sequence>
<dbReference type="InterPro" id="IPR025857">
    <property type="entry name" value="MacB_PCD"/>
</dbReference>
<dbReference type="EMBL" id="BAAAUV010000011">
    <property type="protein sequence ID" value="GAA3220046.1"/>
    <property type="molecule type" value="Genomic_DNA"/>
</dbReference>
<feature type="transmembrane region" description="Helical" evidence="7">
    <location>
        <begin position="285"/>
        <end position="310"/>
    </location>
</feature>
<evidence type="ECO:0000256" key="5">
    <source>
        <dbReference type="ARBA" id="ARBA00023136"/>
    </source>
</evidence>
<evidence type="ECO:0000256" key="2">
    <source>
        <dbReference type="ARBA" id="ARBA00022475"/>
    </source>
</evidence>
<dbReference type="InterPro" id="IPR050250">
    <property type="entry name" value="Macrolide_Exporter_MacB"/>
</dbReference>
<evidence type="ECO:0000313" key="10">
    <source>
        <dbReference type="EMBL" id="GAA3220046.1"/>
    </source>
</evidence>
<feature type="domain" description="MacB-like periplasmic core" evidence="9">
    <location>
        <begin position="30"/>
        <end position="256"/>
    </location>
</feature>
<evidence type="ECO:0000313" key="11">
    <source>
        <dbReference type="Proteomes" id="UP001501237"/>
    </source>
</evidence>
<comment type="caution">
    <text evidence="10">The sequence shown here is derived from an EMBL/GenBank/DDBJ whole genome shotgun (WGS) entry which is preliminary data.</text>
</comment>
<comment type="subcellular location">
    <subcellularLocation>
        <location evidence="1">Cell membrane</location>
        <topology evidence="1">Multi-pass membrane protein</topology>
    </subcellularLocation>
</comment>
<evidence type="ECO:0000259" key="8">
    <source>
        <dbReference type="Pfam" id="PF02687"/>
    </source>
</evidence>
<dbReference type="PANTHER" id="PTHR30572">
    <property type="entry name" value="MEMBRANE COMPONENT OF TRANSPORTER-RELATED"/>
    <property type="match status" value="1"/>
</dbReference>
<dbReference type="Proteomes" id="UP001501237">
    <property type="component" value="Unassembled WGS sequence"/>
</dbReference>